<feature type="non-terminal residue" evidence="1">
    <location>
        <position position="31"/>
    </location>
</feature>
<accession>A0ABX1JKU1</accession>
<reference evidence="1 2" key="1">
    <citation type="submission" date="2020-04" db="EMBL/GenBank/DDBJ databases">
        <authorList>
            <person name="Liu S."/>
        </authorList>
    </citation>
    <scope>NUCLEOTIDE SEQUENCE [LARGE SCALE GENOMIC DNA]</scope>
    <source>
        <strain evidence="1 2">CGMCC 1.15091</strain>
    </source>
</reference>
<sequence length="31" mass="3134">MAQALPDDVLTAAQEGDPEAFGSIYTALAPA</sequence>
<gene>
    <name evidence="1" type="ORF">HER39_04925</name>
</gene>
<keyword evidence="2" id="KW-1185">Reference proteome</keyword>
<proteinExistence type="predicted"/>
<dbReference type="Proteomes" id="UP000523795">
    <property type="component" value="Unassembled WGS sequence"/>
</dbReference>
<protein>
    <submittedName>
        <fullName evidence="1">Sigma-70 family RNA polymerase sigma factor</fullName>
    </submittedName>
</protein>
<organism evidence="1 2">
    <name type="scientific">Arthrobacter deserti</name>
    <dbReference type="NCBI Taxonomy" id="1742687"/>
    <lineage>
        <taxon>Bacteria</taxon>
        <taxon>Bacillati</taxon>
        <taxon>Actinomycetota</taxon>
        <taxon>Actinomycetes</taxon>
        <taxon>Micrococcales</taxon>
        <taxon>Micrococcaceae</taxon>
        <taxon>Arthrobacter</taxon>
    </lineage>
</organism>
<evidence type="ECO:0000313" key="1">
    <source>
        <dbReference type="EMBL" id="NKX49928.1"/>
    </source>
</evidence>
<evidence type="ECO:0000313" key="2">
    <source>
        <dbReference type="Proteomes" id="UP000523795"/>
    </source>
</evidence>
<name>A0ABX1JKU1_9MICC</name>
<dbReference type="EMBL" id="JAAZSR010000048">
    <property type="protein sequence ID" value="NKX49928.1"/>
    <property type="molecule type" value="Genomic_DNA"/>
</dbReference>
<comment type="caution">
    <text evidence="1">The sequence shown here is derived from an EMBL/GenBank/DDBJ whole genome shotgun (WGS) entry which is preliminary data.</text>
</comment>